<keyword evidence="2" id="KW-1185">Reference proteome</keyword>
<sequence>HISDGFIMLTAISRTNASQRIQLSGSITMPWRCEALEGAVEVRYVLTVYCFTLKENALSEYTVHS</sequence>
<name>A0ABV0Q5P2_9TELE</name>
<comment type="caution">
    <text evidence="1">The sequence shown here is derived from an EMBL/GenBank/DDBJ whole genome shotgun (WGS) entry which is preliminary data.</text>
</comment>
<evidence type="ECO:0000313" key="2">
    <source>
        <dbReference type="Proteomes" id="UP001434883"/>
    </source>
</evidence>
<protein>
    <submittedName>
        <fullName evidence="1">Uncharacterized protein</fullName>
    </submittedName>
</protein>
<accession>A0ABV0Q5P2</accession>
<dbReference type="EMBL" id="JAHRIN010000451">
    <property type="protein sequence ID" value="MEQ2191105.1"/>
    <property type="molecule type" value="Genomic_DNA"/>
</dbReference>
<reference evidence="1 2" key="1">
    <citation type="submission" date="2021-06" db="EMBL/GenBank/DDBJ databases">
        <authorList>
            <person name="Palmer J.M."/>
        </authorList>
    </citation>
    <scope>NUCLEOTIDE SEQUENCE [LARGE SCALE GENOMIC DNA]</scope>
    <source>
        <strain evidence="1 2">XC_2019</strain>
        <tissue evidence="1">Muscle</tissue>
    </source>
</reference>
<organism evidence="1 2">
    <name type="scientific">Xenoophorus captivus</name>
    <dbReference type="NCBI Taxonomy" id="1517983"/>
    <lineage>
        <taxon>Eukaryota</taxon>
        <taxon>Metazoa</taxon>
        <taxon>Chordata</taxon>
        <taxon>Craniata</taxon>
        <taxon>Vertebrata</taxon>
        <taxon>Euteleostomi</taxon>
        <taxon>Actinopterygii</taxon>
        <taxon>Neopterygii</taxon>
        <taxon>Teleostei</taxon>
        <taxon>Neoteleostei</taxon>
        <taxon>Acanthomorphata</taxon>
        <taxon>Ovalentaria</taxon>
        <taxon>Atherinomorphae</taxon>
        <taxon>Cyprinodontiformes</taxon>
        <taxon>Goodeidae</taxon>
        <taxon>Xenoophorus</taxon>
    </lineage>
</organism>
<proteinExistence type="predicted"/>
<feature type="non-terminal residue" evidence="1">
    <location>
        <position position="1"/>
    </location>
</feature>
<gene>
    <name evidence="1" type="ORF">XENOCAPTIV_020890</name>
</gene>
<evidence type="ECO:0000313" key="1">
    <source>
        <dbReference type="EMBL" id="MEQ2191105.1"/>
    </source>
</evidence>
<dbReference type="Proteomes" id="UP001434883">
    <property type="component" value="Unassembled WGS sequence"/>
</dbReference>